<dbReference type="Proteomes" id="UP000199708">
    <property type="component" value="Unassembled WGS sequence"/>
</dbReference>
<evidence type="ECO:0000313" key="2">
    <source>
        <dbReference type="EMBL" id="SDG56074.1"/>
    </source>
</evidence>
<proteinExistence type="predicted"/>
<evidence type="ECO:0000313" key="3">
    <source>
        <dbReference type="Proteomes" id="UP000199708"/>
    </source>
</evidence>
<reference evidence="2 3" key="1">
    <citation type="submission" date="2016-10" db="EMBL/GenBank/DDBJ databases">
        <authorList>
            <person name="de Groot N.N."/>
        </authorList>
    </citation>
    <scope>NUCLEOTIDE SEQUENCE [LARGE SCALE GENOMIC DNA]</scope>
    <source>
        <strain evidence="2 3">ATCC BAA-466</strain>
    </source>
</reference>
<dbReference type="InterPro" id="IPR009574">
    <property type="entry name" value="DUF1189"/>
</dbReference>
<gene>
    <name evidence="2" type="ORF">SAMN05421791_1163</name>
</gene>
<feature type="transmembrane region" description="Helical" evidence="1">
    <location>
        <begin position="218"/>
        <end position="236"/>
    </location>
</feature>
<keyword evidence="3" id="KW-1185">Reference proteome</keyword>
<organism evidence="2 3">
    <name type="scientific">Facklamia miroungae</name>
    <dbReference type="NCBI Taxonomy" id="120956"/>
    <lineage>
        <taxon>Bacteria</taxon>
        <taxon>Bacillati</taxon>
        <taxon>Bacillota</taxon>
        <taxon>Bacilli</taxon>
        <taxon>Lactobacillales</taxon>
        <taxon>Aerococcaceae</taxon>
        <taxon>Facklamia</taxon>
    </lineage>
</organism>
<feature type="transmembrane region" description="Helical" evidence="1">
    <location>
        <begin position="29"/>
        <end position="49"/>
    </location>
</feature>
<feature type="transmembrane region" description="Helical" evidence="1">
    <location>
        <begin position="242"/>
        <end position="259"/>
    </location>
</feature>
<sequence length="293" mass="34024">MKKLFFILKNGLKNPRFYIESINLKWKHILVLPLIVTLLMAINFCLAILPTLHSIQDDIQESIAYLPDFKVNQGKLELIQGEKALHYHSRQFQLVIDDQITNLSKEEGLVLSSDKNSDLQLTSTFNLLLIKNQVLVYTPENEQLFTFEHDFIANQEALTTLLNYGSQFNWIQILLMVIVTWIGSSLSHLYFLIITAILTGILNARLNFPLPFSVRMKLVILCSFVPILLIETIKLIWPAFYVPFYLLVGLTLFIIYHTFKQHTLFMHQLLSHMDISIIKEEDQKSKDNKKDSQ</sequence>
<keyword evidence="1" id="KW-0812">Transmembrane</keyword>
<evidence type="ECO:0008006" key="4">
    <source>
        <dbReference type="Google" id="ProtNLM"/>
    </source>
</evidence>
<name>A0A1G7V8M6_9LACT</name>
<dbReference type="EMBL" id="FNCK01000016">
    <property type="protein sequence ID" value="SDG56074.1"/>
    <property type="molecule type" value="Genomic_DNA"/>
</dbReference>
<evidence type="ECO:0000256" key="1">
    <source>
        <dbReference type="SAM" id="Phobius"/>
    </source>
</evidence>
<keyword evidence="1" id="KW-0472">Membrane</keyword>
<accession>A0A1G7V8M6</accession>
<dbReference type="Pfam" id="PF06691">
    <property type="entry name" value="DUF1189"/>
    <property type="match status" value="1"/>
</dbReference>
<protein>
    <recommendedName>
        <fullName evidence="4">Maltodextrin utilization protein YvdJ</fullName>
    </recommendedName>
</protein>
<dbReference type="RefSeq" id="WP_168427211.1">
    <property type="nucleotide sequence ID" value="NZ_FNCK01000016.1"/>
</dbReference>
<dbReference type="AlphaFoldDB" id="A0A1G7V8M6"/>
<keyword evidence="1" id="KW-1133">Transmembrane helix</keyword>